<dbReference type="InterPro" id="IPR008621">
    <property type="entry name" value="Cbb3-typ_cyt_oxidase_comp"/>
</dbReference>
<keyword evidence="1" id="KW-0812">Transmembrane</keyword>
<dbReference type="CDD" id="cd01324">
    <property type="entry name" value="cbb3_Oxidase_CcoQ"/>
    <property type="match status" value="1"/>
</dbReference>
<gene>
    <name evidence="2" type="ORF">AX660_13185</name>
</gene>
<organism evidence="2 3">
    <name type="scientific">Paraglaciecola hydrolytica</name>
    <dbReference type="NCBI Taxonomy" id="1799789"/>
    <lineage>
        <taxon>Bacteria</taxon>
        <taxon>Pseudomonadati</taxon>
        <taxon>Pseudomonadota</taxon>
        <taxon>Gammaproteobacteria</taxon>
        <taxon>Alteromonadales</taxon>
        <taxon>Alteromonadaceae</taxon>
        <taxon>Paraglaciecola</taxon>
    </lineage>
</organism>
<reference evidence="3" key="1">
    <citation type="submission" date="2016-02" db="EMBL/GenBank/DDBJ databases">
        <authorList>
            <person name="Schultz-Johansen M."/>
            <person name="Glaring M.A."/>
            <person name="Bech P.K."/>
            <person name="Stougaard P."/>
        </authorList>
    </citation>
    <scope>NUCLEOTIDE SEQUENCE [LARGE SCALE GENOMIC DNA]</scope>
    <source>
        <strain evidence="3">S66</strain>
    </source>
</reference>
<dbReference type="AlphaFoldDB" id="A0A136A1J4"/>
<sequence length="57" mass="6535">MDYAVSGSIFTVLVFVCFIGVVLWAYSKKSKKRFDEAQNLIFADEPQTNKQESKLDE</sequence>
<comment type="caution">
    <text evidence="2">The sequence shown here is derived from an EMBL/GenBank/DDBJ whole genome shotgun (WGS) entry which is preliminary data.</text>
</comment>
<dbReference type="Pfam" id="PF05545">
    <property type="entry name" value="FixQ"/>
    <property type="match status" value="1"/>
</dbReference>
<proteinExistence type="predicted"/>
<dbReference type="RefSeq" id="WP_068376155.1">
    <property type="nucleotide sequence ID" value="NZ_LSNE01000005.1"/>
</dbReference>
<dbReference type="EMBL" id="LSNE01000005">
    <property type="protein sequence ID" value="KXI29109.1"/>
    <property type="molecule type" value="Genomic_DNA"/>
</dbReference>
<feature type="transmembrane region" description="Helical" evidence="1">
    <location>
        <begin position="6"/>
        <end position="26"/>
    </location>
</feature>
<keyword evidence="1" id="KW-0472">Membrane</keyword>
<evidence type="ECO:0000256" key="1">
    <source>
        <dbReference type="SAM" id="Phobius"/>
    </source>
</evidence>
<name>A0A136A1J4_9ALTE</name>
<accession>A0A136A1J4</accession>
<dbReference type="OrthoDB" id="6402501at2"/>
<dbReference type="STRING" id="1799789.AX660_13185"/>
<dbReference type="Proteomes" id="UP000070299">
    <property type="component" value="Unassembled WGS sequence"/>
</dbReference>
<protein>
    <submittedName>
        <fullName evidence="2">Cytochrome-c oxidase</fullName>
    </submittedName>
</protein>
<evidence type="ECO:0000313" key="3">
    <source>
        <dbReference type="Proteomes" id="UP000070299"/>
    </source>
</evidence>
<keyword evidence="3" id="KW-1185">Reference proteome</keyword>
<evidence type="ECO:0000313" key="2">
    <source>
        <dbReference type="EMBL" id="KXI29109.1"/>
    </source>
</evidence>
<keyword evidence="1" id="KW-1133">Transmembrane helix</keyword>